<name>A0A8K0CC21_IGNLU</name>
<dbReference type="EMBL" id="VTPC01090733">
    <property type="protein sequence ID" value="KAF2881482.1"/>
    <property type="molecule type" value="Genomic_DNA"/>
</dbReference>
<proteinExistence type="predicted"/>
<organism evidence="2 3">
    <name type="scientific">Ignelater luminosus</name>
    <name type="common">Cucubano</name>
    <name type="synonym">Pyrophorus luminosus</name>
    <dbReference type="NCBI Taxonomy" id="2038154"/>
    <lineage>
        <taxon>Eukaryota</taxon>
        <taxon>Metazoa</taxon>
        <taxon>Ecdysozoa</taxon>
        <taxon>Arthropoda</taxon>
        <taxon>Hexapoda</taxon>
        <taxon>Insecta</taxon>
        <taxon>Pterygota</taxon>
        <taxon>Neoptera</taxon>
        <taxon>Endopterygota</taxon>
        <taxon>Coleoptera</taxon>
        <taxon>Polyphaga</taxon>
        <taxon>Elateriformia</taxon>
        <taxon>Elateroidea</taxon>
        <taxon>Elateridae</taxon>
        <taxon>Agrypninae</taxon>
        <taxon>Pyrophorini</taxon>
        <taxon>Ignelater</taxon>
    </lineage>
</organism>
<dbReference type="Proteomes" id="UP000801492">
    <property type="component" value="Unassembled WGS sequence"/>
</dbReference>
<keyword evidence="3" id="KW-1185">Reference proteome</keyword>
<reference evidence="2" key="1">
    <citation type="submission" date="2019-08" db="EMBL/GenBank/DDBJ databases">
        <title>The genome of the North American firefly Photinus pyralis.</title>
        <authorList>
            <consortium name="Photinus pyralis genome working group"/>
            <person name="Fallon T.R."/>
            <person name="Sander Lower S.E."/>
            <person name="Weng J.-K."/>
        </authorList>
    </citation>
    <scope>NUCLEOTIDE SEQUENCE</scope>
    <source>
        <strain evidence="2">TRF0915ILg1</strain>
        <tissue evidence="2">Whole body</tissue>
    </source>
</reference>
<evidence type="ECO:0000256" key="1">
    <source>
        <dbReference type="SAM" id="MobiDB-lite"/>
    </source>
</evidence>
<feature type="region of interest" description="Disordered" evidence="1">
    <location>
        <begin position="105"/>
        <end position="140"/>
    </location>
</feature>
<gene>
    <name evidence="2" type="ORF">ILUMI_24680</name>
</gene>
<accession>A0A8K0CC21</accession>
<dbReference type="AlphaFoldDB" id="A0A8K0CC21"/>
<evidence type="ECO:0000313" key="3">
    <source>
        <dbReference type="Proteomes" id="UP000801492"/>
    </source>
</evidence>
<protein>
    <submittedName>
        <fullName evidence="2">Uncharacterized protein</fullName>
    </submittedName>
</protein>
<sequence length="140" mass="15869">MPDKTSIASWYNEIKACNVAEIDAYKEKAKTPTGYFTQVVLAETLVLDVEEQVFVGCKKMGQKSFRYYVQINPLAFILYLGKALAMGIDTTLNQQRRRCRRLLIDSAEEQDQSQQEKSKPMTAQNTGNTHLPVCAVEDKN</sequence>
<comment type="caution">
    <text evidence="2">The sequence shown here is derived from an EMBL/GenBank/DDBJ whole genome shotgun (WGS) entry which is preliminary data.</text>
</comment>
<evidence type="ECO:0000313" key="2">
    <source>
        <dbReference type="EMBL" id="KAF2881482.1"/>
    </source>
</evidence>